<evidence type="ECO:0008006" key="3">
    <source>
        <dbReference type="Google" id="ProtNLM"/>
    </source>
</evidence>
<evidence type="ECO:0000313" key="1">
    <source>
        <dbReference type="EMBL" id="NHZ62609.1"/>
    </source>
</evidence>
<dbReference type="InterPro" id="IPR010064">
    <property type="entry name" value="HK97-gp10_tail"/>
</dbReference>
<comment type="caution">
    <text evidence="1">The sequence shown here is derived from an EMBL/GenBank/DDBJ whole genome shotgun (WGS) entry which is preliminary data.</text>
</comment>
<gene>
    <name evidence="1" type="ORF">F1735_09855</name>
</gene>
<keyword evidence="2" id="KW-1185">Reference proteome</keyword>
<dbReference type="NCBIfam" id="TIGR01725">
    <property type="entry name" value="phge_HK97_gp10"/>
    <property type="match status" value="1"/>
</dbReference>
<sequence length="153" mass="16096">MANSETPGLDDFLAYLTDSPTAIQAGVAAGLWASAQLIEAQAKANCPVEHGELRDSIRASIKEVGTKVLASVTAGGAAPGGVYIAYAHLVEFSGAAPHRIEAKSGRRLTFNGRSYKAVDHPGMKARPFLRPALDARTLDAIALVEQEVKSVLK</sequence>
<organism evidence="1 2">
    <name type="scientific">Massilia genomosp. 1</name>
    <dbReference type="NCBI Taxonomy" id="2609280"/>
    <lineage>
        <taxon>Bacteria</taxon>
        <taxon>Pseudomonadati</taxon>
        <taxon>Pseudomonadota</taxon>
        <taxon>Betaproteobacteria</taxon>
        <taxon>Burkholderiales</taxon>
        <taxon>Oxalobacteraceae</taxon>
        <taxon>Telluria group</taxon>
        <taxon>Massilia</taxon>
    </lineage>
</organism>
<reference evidence="1 2" key="1">
    <citation type="submission" date="2019-10" db="EMBL/GenBank/DDBJ databases">
        <title>Taxonomy of Antarctic Massilia spp.: description of Massilia rubra sp. nov., Massilia aquatica sp. nov., Massilia mucilaginosa sp. nov., Massilia frigida sp. nov. isolated from streams, lakes and regoliths.</title>
        <authorList>
            <person name="Holochova P."/>
            <person name="Sedlacek I."/>
            <person name="Kralova S."/>
            <person name="Maslanova I."/>
            <person name="Busse H.-J."/>
            <person name="Stankova E."/>
            <person name="Vrbovska V."/>
            <person name="Kovarovic V."/>
            <person name="Bartak M."/>
            <person name="Svec P."/>
            <person name="Pantucek R."/>
        </authorList>
    </citation>
    <scope>NUCLEOTIDE SEQUENCE [LARGE SCALE GENOMIC DNA]</scope>
    <source>
        <strain evidence="1 2">CCM 8694</strain>
    </source>
</reference>
<proteinExistence type="predicted"/>
<dbReference type="Pfam" id="PF04883">
    <property type="entry name" value="HK97-gp10_like"/>
    <property type="match status" value="1"/>
</dbReference>
<evidence type="ECO:0000313" key="2">
    <source>
        <dbReference type="Proteomes" id="UP000610594"/>
    </source>
</evidence>
<accession>A0ABX0MIK9</accession>
<protein>
    <recommendedName>
        <fullName evidence="3">HK97 gp10 family phage protein</fullName>
    </recommendedName>
</protein>
<dbReference type="Proteomes" id="UP000610594">
    <property type="component" value="Unassembled WGS sequence"/>
</dbReference>
<dbReference type="RefSeq" id="WP_167236778.1">
    <property type="nucleotide sequence ID" value="NZ_WHJF01000020.1"/>
</dbReference>
<dbReference type="EMBL" id="WHJF01000020">
    <property type="protein sequence ID" value="NHZ62609.1"/>
    <property type="molecule type" value="Genomic_DNA"/>
</dbReference>
<name>A0ABX0MIK9_9BURK</name>